<sequence length="295" mass="34160">MDEVQQNLIKPKNIGWKILFWVYMILSIMDYSKGFDSIWKFIDLVVLIPALVGLYGFCWSKKILEKIFWKFFFFVAIVWNTVYFFVAIQPKVAAADLPQWSVIFGYVFWLLLIIPLFTVLYVYAFRVGKMFPFIRVQRNINDSVSGQSAYLNLQADSKNCVLSDSDKIWNVASNVAFILAVSSVFSVIVYLNKISEGLLAKIYLIIIIILAFIFFALGQLIKKKNKLALEVAIAILIILILENLVTLILFRMPLMIWPLILKFVFLIYLVRPLDSVQRKITEIKTKKLNKKSNAQ</sequence>
<feature type="transmembrane region" description="Helical" evidence="1">
    <location>
        <begin position="100"/>
        <end position="125"/>
    </location>
</feature>
<keyword evidence="1" id="KW-1133">Transmembrane helix</keyword>
<feature type="transmembrane region" description="Helical" evidence="1">
    <location>
        <begin position="254"/>
        <end position="270"/>
    </location>
</feature>
<keyword evidence="1" id="KW-0472">Membrane</keyword>
<name>A0A1F6MVT7_9BACT</name>
<dbReference type="AlphaFoldDB" id="A0A1F6MVT7"/>
<proteinExistence type="predicted"/>
<dbReference type="EMBL" id="MFQN01000003">
    <property type="protein sequence ID" value="OGH75742.1"/>
    <property type="molecule type" value="Genomic_DNA"/>
</dbReference>
<evidence type="ECO:0000313" key="2">
    <source>
        <dbReference type="EMBL" id="OGH75742.1"/>
    </source>
</evidence>
<dbReference type="Proteomes" id="UP000178347">
    <property type="component" value="Unassembled WGS sequence"/>
</dbReference>
<dbReference type="STRING" id="1798692.A3G00_03295"/>
<gene>
    <name evidence="2" type="ORF">A3G00_03295</name>
</gene>
<feature type="transmembrane region" description="Helical" evidence="1">
    <location>
        <begin position="71"/>
        <end position="88"/>
    </location>
</feature>
<protein>
    <submittedName>
        <fullName evidence="2">Uncharacterized protein</fullName>
    </submittedName>
</protein>
<feature type="transmembrane region" description="Helical" evidence="1">
    <location>
        <begin position="168"/>
        <end position="190"/>
    </location>
</feature>
<feature type="transmembrane region" description="Helical" evidence="1">
    <location>
        <begin position="14"/>
        <end position="32"/>
    </location>
</feature>
<reference evidence="2 3" key="1">
    <citation type="journal article" date="2016" name="Nat. Commun.">
        <title>Thousands of microbial genomes shed light on interconnected biogeochemical processes in an aquifer system.</title>
        <authorList>
            <person name="Anantharaman K."/>
            <person name="Brown C.T."/>
            <person name="Hug L.A."/>
            <person name="Sharon I."/>
            <person name="Castelle C.J."/>
            <person name="Probst A.J."/>
            <person name="Thomas B.C."/>
            <person name="Singh A."/>
            <person name="Wilkins M.J."/>
            <person name="Karaoz U."/>
            <person name="Brodie E.L."/>
            <person name="Williams K.H."/>
            <person name="Hubbard S.S."/>
            <person name="Banfield J.F."/>
        </authorList>
    </citation>
    <scope>NUCLEOTIDE SEQUENCE [LARGE SCALE GENOMIC DNA]</scope>
</reference>
<organism evidence="2 3">
    <name type="scientific">Candidatus Magasanikbacteria bacterium RIFCSPLOWO2_12_FULL_43_12</name>
    <dbReference type="NCBI Taxonomy" id="1798692"/>
    <lineage>
        <taxon>Bacteria</taxon>
        <taxon>Candidatus Magasanikiibacteriota</taxon>
    </lineage>
</organism>
<evidence type="ECO:0000256" key="1">
    <source>
        <dbReference type="SAM" id="Phobius"/>
    </source>
</evidence>
<comment type="caution">
    <text evidence="2">The sequence shown here is derived from an EMBL/GenBank/DDBJ whole genome shotgun (WGS) entry which is preliminary data.</text>
</comment>
<feature type="transmembrane region" description="Helical" evidence="1">
    <location>
        <begin position="202"/>
        <end position="220"/>
    </location>
</feature>
<accession>A0A1F6MVT7</accession>
<evidence type="ECO:0000313" key="3">
    <source>
        <dbReference type="Proteomes" id="UP000178347"/>
    </source>
</evidence>
<feature type="transmembrane region" description="Helical" evidence="1">
    <location>
        <begin position="38"/>
        <end position="59"/>
    </location>
</feature>
<feature type="transmembrane region" description="Helical" evidence="1">
    <location>
        <begin position="227"/>
        <end position="248"/>
    </location>
</feature>
<keyword evidence="1" id="KW-0812">Transmembrane</keyword>